<gene>
    <name evidence="2" type="ORF">FGIG_10633</name>
</gene>
<evidence type="ECO:0000256" key="1">
    <source>
        <dbReference type="SAM" id="MobiDB-lite"/>
    </source>
</evidence>
<dbReference type="Proteomes" id="UP000316759">
    <property type="component" value="Unassembled WGS sequence"/>
</dbReference>
<evidence type="ECO:0000313" key="3">
    <source>
        <dbReference type="Proteomes" id="UP000316759"/>
    </source>
</evidence>
<feature type="compositionally biased region" description="Basic residues" evidence="1">
    <location>
        <begin position="1"/>
        <end position="13"/>
    </location>
</feature>
<accession>A0A504Z6F8</accession>
<comment type="caution">
    <text evidence="2">The sequence shown here is derived from an EMBL/GenBank/DDBJ whole genome shotgun (WGS) entry which is preliminary data.</text>
</comment>
<proteinExistence type="predicted"/>
<evidence type="ECO:0000313" key="2">
    <source>
        <dbReference type="EMBL" id="TPP65448.1"/>
    </source>
</evidence>
<name>A0A504Z6F8_FASGI</name>
<sequence length="62" mass="7292">MGLLPKRTKKKPKNLSSEDDTPPINFGKKTLHHVVPLTRTAKWKERPRNIRSFRNHRGVSQY</sequence>
<reference evidence="2 3" key="1">
    <citation type="submission" date="2019-04" db="EMBL/GenBank/DDBJ databases">
        <title>Annotation for the trematode Fasciola gigantica.</title>
        <authorList>
            <person name="Choi Y.-J."/>
        </authorList>
    </citation>
    <scope>NUCLEOTIDE SEQUENCE [LARGE SCALE GENOMIC DNA]</scope>
    <source>
        <strain evidence="2">Uganda_cow_1</strain>
    </source>
</reference>
<dbReference type="AlphaFoldDB" id="A0A504Z6F8"/>
<organism evidence="2 3">
    <name type="scientific">Fasciola gigantica</name>
    <name type="common">Giant liver fluke</name>
    <dbReference type="NCBI Taxonomy" id="46835"/>
    <lineage>
        <taxon>Eukaryota</taxon>
        <taxon>Metazoa</taxon>
        <taxon>Spiralia</taxon>
        <taxon>Lophotrochozoa</taxon>
        <taxon>Platyhelminthes</taxon>
        <taxon>Trematoda</taxon>
        <taxon>Digenea</taxon>
        <taxon>Plagiorchiida</taxon>
        <taxon>Echinostomata</taxon>
        <taxon>Echinostomatoidea</taxon>
        <taxon>Fasciolidae</taxon>
        <taxon>Fasciola</taxon>
    </lineage>
</organism>
<protein>
    <submittedName>
        <fullName evidence="2">Uncharacterized protein</fullName>
    </submittedName>
</protein>
<dbReference type="EMBL" id="SUNJ01003160">
    <property type="protein sequence ID" value="TPP65448.1"/>
    <property type="molecule type" value="Genomic_DNA"/>
</dbReference>
<feature type="region of interest" description="Disordered" evidence="1">
    <location>
        <begin position="1"/>
        <end position="28"/>
    </location>
</feature>
<keyword evidence="3" id="KW-1185">Reference proteome</keyword>